<comment type="pathway">
    <text evidence="1 7 8">Purine metabolism; IMP biosynthesis via de novo pathway; N(1)-(5-phospho-D-ribosyl)glycinamide from 5-phospho-alpha-D-ribose 1-diphosphate: step 1/2.</text>
</comment>
<comment type="cofactor">
    <cofactor evidence="7">
        <name>[4Fe-4S] cluster</name>
        <dbReference type="ChEBI" id="CHEBI:49883"/>
    </cofactor>
    <text evidence="7">Binds 1 [4Fe-4S] cluster per subunit.</text>
</comment>
<keyword evidence="4 7" id="KW-0808">Transferase</keyword>
<feature type="domain" description="Glutamine amidotransferase type-2" evidence="9">
    <location>
        <begin position="25"/>
        <end position="247"/>
    </location>
</feature>
<comment type="similarity">
    <text evidence="2 7 8">In the C-terminal section; belongs to the purine/pyrimidine phosphoribosyltransferase family.</text>
</comment>
<evidence type="ECO:0000256" key="5">
    <source>
        <dbReference type="ARBA" id="ARBA00022755"/>
    </source>
</evidence>
<keyword evidence="7" id="KW-0411">Iron-sulfur</keyword>
<evidence type="ECO:0000313" key="11">
    <source>
        <dbReference type="Proteomes" id="UP001064087"/>
    </source>
</evidence>
<evidence type="ECO:0000256" key="1">
    <source>
        <dbReference type="ARBA" id="ARBA00005209"/>
    </source>
</evidence>
<dbReference type="InterPro" id="IPR000836">
    <property type="entry name" value="PRTase_dom"/>
</dbReference>
<evidence type="ECO:0000256" key="8">
    <source>
        <dbReference type="PIRNR" id="PIRNR000485"/>
    </source>
</evidence>
<dbReference type="PIRSF" id="PIRSF000485">
    <property type="entry name" value="Amd_phspho_trans"/>
    <property type="match status" value="1"/>
</dbReference>
<dbReference type="Gene3D" id="3.40.50.2020">
    <property type="match status" value="1"/>
</dbReference>
<evidence type="ECO:0000256" key="7">
    <source>
        <dbReference type="HAMAP-Rule" id="MF_01931"/>
    </source>
</evidence>
<evidence type="ECO:0000259" key="9">
    <source>
        <dbReference type="PROSITE" id="PS51278"/>
    </source>
</evidence>
<keyword evidence="7" id="KW-0460">Magnesium</keyword>
<dbReference type="PROSITE" id="PS51278">
    <property type="entry name" value="GATASE_TYPE_2"/>
    <property type="match status" value="1"/>
</dbReference>
<dbReference type="EC" id="2.4.2.14" evidence="7"/>
<feature type="binding site" evidence="7">
    <location>
        <position position="469"/>
    </location>
    <ligand>
        <name>[4Fe-4S] cluster</name>
        <dbReference type="ChEBI" id="CHEBI:49883"/>
    </ligand>
</feature>
<dbReference type="Proteomes" id="UP001064087">
    <property type="component" value="Chromosome"/>
</dbReference>
<dbReference type="Pfam" id="PF13537">
    <property type="entry name" value="GATase_7"/>
    <property type="match status" value="1"/>
</dbReference>
<feature type="binding site" evidence="7">
    <location>
        <position position="373"/>
    </location>
    <ligand>
        <name>Mg(2+)</name>
        <dbReference type="ChEBI" id="CHEBI:18420"/>
    </ligand>
</feature>
<dbReference type="InterPro" id="IPR035584">
    <property type="entry name" value="PurF_N"/>
</dbReference>
<evidence type="ECO:0000256" key="2">
    <source>
        <dbReference type="ARBA" id="ARBA00010138"/>
    </source>
</evidence>
<evidence type="ECO:0000256" key="6">
    <source>
        <dbReference type="ARBA" id="ARBA00022962"/>
    </source>
</evidence>
<gene>
    <name evidence="7 10" type="primary">purF</name>
    <name evidence="10" type="ORF">N7U68_02385</name>
</gene>
<evidence type="ECO:0000256" key="4">
    <source>
        <dbReference type="ARBA" id="ARBA00022679"/>
    </source>
</evidence>
<dbReference type="EMBL" id="CP106738">
    <property type="protein sequence ID" value="UXX85074.1"/>
    <property type="molecule type" value="Genomic_DNA"/>
</dbReference>
<keyword evidence="7" id="KW-0408">Iron</keyword>
<feature type="binding site" evidence="7">
    <location>
        <position position="466"/>
    </location>
    <ligand>
        <name>[4Fe-4S] cluster</name>
        <dbReference type="ChEBI" id="CHEBI:49883"/>
    </ligand>
</feature>
<dbReference type="InterPro" id="IPR005854">
    <property type="entry name" value="PurF"/>
</dbReference>
<proteinExistence type="inferred from homology"/>
<feature type="binding site" evidence="7">
    <location>
        <position position="409"/>
    </location>
    <ligand>
        <name>[4Fe-4S] cluster</name>
        <dbReference type="ChEBI" id="CHEBI:49883"/>
    </ligand>
</feature>
<comment type="function">
    <text evidence="7">Catalyzes the formation of phosphoribosylamine from phosphoribosylpyrophosphate (PRPP) and glutamine.</text>
</comment>
<reference evidence="10" key="1">
    <citation type="submission" date="2022-10" db="EMBL/GenBank/DDBJ databases">
        <title>Roseovarius pelagicus sp. nov., isolated from Arctic seawater.</title>
        <authorList>
            <person name="Hong Y.W."/>
            <person name="Hwang C.Y."/>
        </authorList>
    </citation>
    <scope>NUCLEOTIDE SEQUENCE</scope>
    <source>
        <strain evidence="10">HL-MP18</strain>
    </source>
</reference>
<dbReference type="SUPFAM" id="SSF56235">
    <property type="entry name" value="N-terminal nucleophile aminohydrolases (Ntn hydrolases)"/>
    <property type="match status" value="1"/>
</dbReference>
<keyword evidence="3 7" id="KW-0328">Glycosyltransferase</keyword>
<dbReference type="SUPFAM" id="SSF53271">
    <property type="entry name" value="PRTase-like"/>
    <property type="match status" value="1"/>
</dbReference>
<keyword evidence="6 7" id="KW-0315">Glutamine amidotransferase</keyword>
<dbReference type="InterPro" id="IPR017932">
    <property type="entry name" value="GATase_2_dom"/>
</dbReference>
<comment type="catalytic activity">
    <reaction evidence="7 8">
        <text>5-phospho-beta-D-ribosylamine + L-glutamate + diphosphate = 5-phospho-alpha-D-ribose 1-diphosphate + L-glutamine + H2O</text>
        <dbReference type="Rhea" id="RHEA:14905"/>
        <dbReference type="ChEBI" id="CHEBI:15377"/>
        <dbReference type="ChEBI" id="CHEBI:29985"/>
        <dbReference type="ChEBI" id="CHEBI:33019"/>
        <dbReference type="ChEBI" id="CHEBI:58017"/>
        <dbReference type="ChEBI" id="CHEBI:58359"/>
        <dbReference type="ChEBI" id="CHEBI:58681"/>
        <dbReference type="EC" id="2.4.2.14"/>
    </reaction>
</comment>
<sequence>MPPAHPFDSSYLRDAADEDKLKEECGVFGVIGVTDAANFVALGLHALQHRGQEAGGIVCHHPEHGFNSARRFGYVRDNFTKQSLMETLPGPLAIGHVRYSTSGGKAPVIRDVQPFFGEFAMGGAAIAHNGNITNADALRKELIERGSIFQSNSDSECIIHLMARSLQRTIPERMEDALRRVEGAFSVVAMTRTKLIGVRDPLGVRPLVLGQVADGWVLSSETCALDIIGAKYVREVAPGEMVVINGNGVESHFPFRPQKPRFCIFEHVYFSRPDSIIGQRSVYETRRQIGIELAREAPVEADIVCPVPDSGTPAAIGFSHESGIPYAMGIIRNQYMGRTFIEPTEQIRNMGVRLKLNVNRALIKDKRVILVDDSVVRGTTSRKIKEMILDAGAKEVHFRIASPPTAWPCFYGVDTPKREKLLAATMSEDEMRDHLQVDSLRFISLDGLYRAVGEASGRDASCPQYCDACFSGEYPVKPSDQIEKGFELKAAE</sequence>
<evidence type="ECO:0000256" key="3">
    <source>
        <dbReference type="ARBA" id="ARBA00022676"/>
    </source>
</evidence>
<dbReference type="CDD" id="cd00715">
    <property type="entry name" value="GPATase_N"/>
    <property type="match status" value="1"/>
</dbReference>
<dbReference type="HAMAP" id="MF_01931">
    <property type="entry name" value="PurF"/>
    <property type="match status" value="1"/>
</dbReference>
<dbReference type="GO" id="GO:0004044">
    <property type="term" value="F:amidophosphoribosyltransferase activity"/>
    <property type="evidence" value="ECO:0007669"/>
    <property type="project" value="UniProtKB-EC"/>
</dbReference>
<dbReference type="Gene3D" id="3.60.20.10">
    <property type="entry name" value="Glutamine Phosphoribosylpyrophosphate, subunit 1, domain 1"/>
    <property type="match status" value="1"/>
</dbReference>
<feature type="binding site" evidence="7">
    <location>
        <position position="372"/>
    </location>
    <ligand>
        <name>Mg(2+)</name>
        <dbReference type="ChEBI" id="CHEBI:18420"/>
    </ligand>
</feature>
<organism evidence="10 11">
    <name type="scientific">Roseovarius pelagicus</name>
    <dbReference type="NCBI Taxonomy" id="2980108"/>
    <lineage>
        <taxon>Bacteria</taxon>
        <taxon>Pseudomonadati</taxon>
        <taxon>Pseudomonadota</taxon>
        <taxon>Alphaproteobacteria</taxon>
        <taxon>Rhodobacterales</taxon>
        <taxon>Roseobacteraceae</taxon>
        <taxon>Roseovarius</taxon>
    </lineage>
</organism>
<keyword evidence="7" id="KW-0479">Metal-binding</keyword>
<accession>A0ABY6DGT9</accession>
<dbReference type="InterPro" id="IPR029057">
    <property type="entry name" value="PRTase-like"/>
</dbReference>
<feature type="binding site" evidence="7">
    <location>
        <position position="310"/>
    </location>
    <ligand>
        <name>Mg(2+)</name>
        <dbReference type="ChEBI" id="CHEBI:18420"/>
    </ligand>
</feature>
<comment type="cofactor">
    <cofactor evidence="7">
        <name>Mg(2+)</name>
        <dbReference type="ChEBI" id="CHEBI:18420"/>
    </cofactor>
    <text evidence="7">Binds 1 Mg(2+) ion per subunit.</text>
</comment>
<dbReference type="PANTHER" id="PTHR11907">
    <property type="entry name" value="AMIDOPHOSPHORIBOSYLTRANSFERASE"/>
    <property type="match status" value="1"/>
</dbReference>
<dbReference type="RefSeq" id="WP_165197597.1">
    <property type="nucleotide sequence ID" value="NZ_CP106738.1"/>
</dbReference>
<keyword evidence="11" id="KW-1185">Reference proteome</keyword>
<keyword evidence="5 7" id="KW-0658">Purine biosynthesis</keyword>
<name>A0ABY6DGT9_9RHOB</name>
<keyword evidence="7" id="KW-0004">4Fe-4S</keyword>
<dbReference type="InterPro" id="IPR029055">
    <property type="entry name" value="Ntn_hydrolases_N"/>
</dbReference>
<protein>
    <recommendedName>
        <fullName evidence="7">Amidophosphoribosyltransferase</fullName>
        <shortName evidence="7">ATase</shortName>
        <ecNumber evidence="7">2.4.2.14</ecNumber>
    </recommendedName>
    <alternativeName>
        <fullName evidence="7">Glutamine phosphoribosylpyrophosphate amidotransferase</fullName>
        <shortName evidence="7">GPATase</shortName>
    </alternativeName>
</protein>
<feature type="binding site" evidence="7">
    <location>
        <position position="263"/>
    </location>
    <ligand>
        <name>[4Fe-4S] cluster</name>
        <dbReference type="ChEBI" id="CHEBI:49883"/>
    </ligand>
</feature>
<dbReference type="CDD" id="cd06223">
    <property type="entry name" value="PRTases_typeI"/>
    <property type="match status" value="1"/>
</dbReference>
<feature type="active site" description="Nucleophile" evidence="7">
    <location>
        <position position="25"/>
    </location>
</feature>
<dbReference type="NCBIfam" id="TIGR01134">
    <property type="entry name" value="purF"/>
    <property type="match status" value="1"/>
</dbReference>
<evidence type="ECO:0000313" key="10">
    <source>
        <dbReference type="EMBL" id="UXX85074.1"/>
    </source>
</evidence>